<dbReference type="RefSeq" id="WP_132688847.1">
    <property type="nucleotide sequence ID" value="NZ_SKBU01000007.1"/>
</dbReference>
<feature type="transmembrane region" description="Helical" evidence="5">
    <location>
        <begin position="74"/>
        <end position="99"/>
    </location>
</feature>
<dbReference type="InterPro" id="IPR006977">
    <property type="entry name" value="Yip1_dom"/>
</dbReference>
<dbReference type="EMBL" id="SKBU01000007">
    <property type="protein sequence ID" value="TCJ19688.1"/>
    <property type="molecule type" value="Genomic_DNA"/>
</dbReference>
<keyword evidence="3 5" id="KW-1133">Transmembrane helix</keyword>
<evidence type="ECO:0000256" key="5">
    <source>
        <dbReference type="SAM" id="Phobius"/>
    </source>
</evidence>
<evidence type="ECO:0000313" key="7">
    <source>
        <dbReference type="EMBL" id="TCJ19688.1"/>
    </source>
</evidence>
<evidence type="ECO:0000313" key="8">
    <source>
        <dbReference type="Proteomes" id="UP000295244"/>
    </source>
</evidence>
<evidence type="ECO:0000256" key="1">
    <source>
        <dbReference type="ARBA" id="ARBA00004141"/>
    </source>
</evidence>
<dbReference type="Proteomes" id="UP000295244">
    <property type="component" value="Unassembled WGS sequence"/>
</dbReference>
<dbReference type="GO" id="GO:0016020">
    <property type="term" value="C:membrane"/>
    <property type="evidence" value="ECO:0007669"/>
    <property type="project" value="UniProtKB-SubCell"/>
</dbReference>
<organism evidence="7 8">
    <name type="scientific">Rubrobacter taiwanensis</name>
    <dbReference type="NCBI Taxonomy" id="185139"/>
    <lineage>
        <taxon>Bacteria</taxon>
        <taxon>Bacillati</taxon>
        <taxon>Actinomycetota</taxon>
        <taxon>Rubrobacteria</taxon>
        <taxon>Rubrobacterales</taxon>
        <taxon>Rubrobacteraceae</taxon>
        <taxon>Rubrobacter</taxon>
    </lineage>
</organism>
<proteinExistence type="predicted"/>
<evidence type="ECO:0000256" key="3">
    <source>
        <dbReference type="ARBA" id="ARBA00022989"/>
    </source>
</evidence>
<dbReference type="AlphaFoldDB" id="A0A4R1BQ75"/>
<feature type="transmembrane region" description="Helical" evidence="5">
    <location>
        <begin position="111"/>
        <end position="132"/>
    </location>
</feature>
<protein>
    <recommendedName>
        <fullName evidence="6">Yip1 domain-containing protein</fullName>
    </recommendedName>
</protein>
<dbReference type="Pfam" id="PF04893">
    <property type="entry name" value="Yip1"/>
    <property type="match status" value="1"/>
</dbReference>
<evidence type="ECO:0000256" key="2">
    <source>
        <dbReference type="ARBA" id="ARBA00022692"/>
    </source>
</evidence>
<sequence length="223" mass="23007">MGVLDVIWAPARAMERLTREGGGAAAGFGIVALWAALSLLSAALEVFLFPVEQQFSPEDFPQLPPELFEGELLLTARVLAVVFAVLLPFIWWIAVSLVMQLATRIFGGSGPLSNMLAIVGVACLPLALETLVQMPLTGLQLAAGPDSPVGVLLGLLGFLILLGSGIWHVALVIVGSRFARQLSYGESGGACALSCVGCGGLILLAITIVVVLVVTLAGTFGGG</sequence>
<comment type="caution">
    <text evidence="7">The sequence shown here is derived from an EMBL/GenBank/DDBJ whole genome shotgun (WGS) entry which is preliminary data.</text>
</comment>
<keyword evidence="2 5" id="KW-0812">Transmembrane</keyword>
<gene>
    <name evidence="7" type="ORF">E0L93_04065</name>
</gene>
<feature type="transmembrane region" description="Helical" evidence="5">
    <location>
        <begin position="191"/>
        <end position="217"/>
    </location>
</feature>
<evidence type="ECO:0000259" key="6">
    <source>
        <dbReference type="Pfam" id="PF04893"/>
    </source>
</evidence>
<dbReference type="OrthoDB" id="10005341at2"/>
<feature type="transmembrane region" description="Helical" evidence="5">
    <location>
        <begin position="152"/>
        <end position="179"/>
    </location>
</feature>
<reference evidence="7 8" key="1">
    <citation type="submission" date="2019-03" db="EMBL/GenBank/DDBJ databases">
        <title>Whole genome sequence of a novel Rubrobacter taiwanensis strain, isolated from Yellowstone National Park.</title>
        <authorList>
            <person name="Freed S."/>
            <person name="Ramaley R.F."/>
            <person name="Kyndt J.A."/>
        </authorList>
    </citation>
    <scope>NUCLEOTIDE SEQUENCE [LARGE SCALE GENOMIC DNA]</scope>
    <source>
        <strain evidence="7 8">Yellowstone</strain>
    </source>
</reference>
<accession>A0A4R1BQ75</accession>
<keyword evidence="4 5" id="KW-0472">Membrane</keyword>
<keyword evidence="8" id="KW-1185">Reference proteome</keyword>
<name>A0A4R1BQ75_9ACTN</name>
<feature type="domain" description="Yip1" evidence="6">
    <location>
        <begin position="5"/>
        <end position="205"/>
    </location>
</feature>
<feature type="transmembrane region" description="Helical" evidence="5">
    <location>
        <begin position="24"/>
        <end position="49"/>
    </location>
</feature>
<comment type="subcellular location">
    <subcellularLocation>
        <location evidence="1">Membrane</location>
        <topology evidence="1">Multi-pass membrane protein</topology>
    </subcellularLocation>
</comment>
<evidence type="ECO:0000256" key="4">
    <source>
        <dbReference type="ARBA" id="ARBA00023136"/>
    </source>
</evidence>